<organism evidence="1 2">
    <name type="scientific">Roseovarius albus</name>
    <dbReference type="NCBI Taxonomy" id="1247867"/>
    <lineage>
        <taxon>Bacteria</taxon>
        <taxon>Pseudomonadati</taxon>
        <taxon>Pseudomonadota</taxon>
        <taxon>Alphaproteobacteria</taxon>
        <taxon>Rhodobacterales</taxon>
        <taxon>Roseobacteraceae</taxon>
        <taxon>Roseovarius</taxon>
    </lineage>
</organism>
<evidence type="ECO:0000313" key="2">
    <source>
        <dbReference type="Proteomes" id="UP000193061"/>
    </source>
</evidence>
<name>A0A1X6YHB2_9RHOB</name>
<proteinExistence type="predicted"/>
<dbReference type="EMBL" id="FWFX01000002">
    <property type="protein sequence ID" value="SLN20901.1"/>
    <property type="molecule type" value="Genomic_DNA"/>
</dbReference>
<dbReference type="AlphaFoldDB" id="A0A1X6YHB2"/>
<accession>A0A1X6YHB2</accession>
<dbReference type="Proteomes" id="UP000193061">
    <property type="component" value="Unassembled WGS sequence"/>
</dbReference>
<sequence>MRLAMTVSITRELMPATSEPAIFMLGASIGFQGYHFTAETLS</sequence>
<protein>
    <submittedName>
        <fullName evidence="1">Uncharacterized protein</fullName>
    </submittedName>
</protein>
<keyword evidence="2" id="KW-1185">Reference proteome</keyword>
<reference evidence="1 2" key="1">
    <citation type="submission" date="2017-03" db="EMBL/GenBank/DDBJ databases">
        <authorList>
            <person name="Afonso C.L."/>
            <person name="Miller P.J."/>
            <person name="Scott M.A."/>
            <person name="Spackman E."/>
            <person name="Goraichik I."/>
            <person name="Dimitrov K.M."/>
            <person name="Suarez D.L."/>
            <person name="Swayne D.E."/>
        </authorList>
    </citation>
    <scope>NUCLEOTIDE SEQUENCE [LARGE SCALE GENOMIC DNA]</scope>
    <source>
        <strain evidence="1 2">CECT 7450</strain>
    </source>
</reference>
<gene>
    <name evidence="1" type="ORF">ROA7450_00733</name>
</gene>
<evidence type="ECO:0000313" key="1">
    <source>
        <dbReference type="EMBL" id="SLN20901.1"/>
    </source>
</evidence>